<sequence length="397" mass="44574">MSVELLSPAGNFEKLKYAVRYGADAVYLAGTGYGLRAKAGNFGMDDLGEALSFLHSQGKRGYVTVNAYLRNAEFDGLREYLYNLESVRPDAMIVSDPGVFKVIRDMKLKTPVHISTQSNVTNLAAVDFWAELGAERVILARELSAEEIAYICKNAKAEIEVFVHGAMCISMSGRCLISNYMTGRDANAGMCTHPCRWKYSLVEETRPGEYFPVVEDERGTYFYNSKDLCLIEYIGELVKSGVKSIKIEGRMKSVMYVALVTGAYRQALDWAMADPDGYEAREEWMRMLKSVTHRSYTAGFYRGDIDSGSMNYANANYIQGSEFLGSIENGQMIAKNKFHAGEELEFVTPFLEVMPYKVTDLTDEQGAPVEATRPNYRYSMELPDELPDGSILRRWKA</sequence>
<dbReference type="Pfam" id="PF01136">
    <property type="entry name" value="Peptidase_U32"/>
    <property type="match status" value="1"/>
</dbReference>
<keyword evidence="6" id="KW-1185">Reference proteome</keyword>
<dbReference type="OrthoDB" id="9807498at2"/>
<dbReference type="Gene3D" id="2.40.30.10">
    <property type="entry name" value="Translation factors"/>
    <property type="match status" value="1"/>
</dbReference>
<dbReference type="InterPro" id="IPR051454">
    <property type="entry name" value="RNA/ubiquinone_mod_enzymes"/>
</dbReference>
<evidence type="ECO:0000256" key="3">
    <source>
        <dbReference type="ARBA" id="ARBA00038374"/>
    </source>
</evidence>
<dbReference type="InterPro" id="IPR032525">
    <property type="entry name" value="Peptidase_U32_C"/>
</dbReference>
<gene>
    <name evidence="5" type="ORF">EP073_11735</name>
</gene>
<dbReference type="InterPro" id="IPR001539">
    <property type="entry name" value="Peptidase_U32"/>
</dbReference>
<dbReference type="AlphaFoldDB" id="A0A3R6AZD7"/>
<evidence type="ECO:0000259" key="4">
    <source>
        <dbReference type="Pfam" id="PF16325"/>
    </source>
</evidence>
<proteinExistence type="inferred from homology"/>
<comment type="similarity">
    <text evidence="3">Belongs to the peptidase U32 family.</text>
</comment>
<reference evidence="5 6" key="1">
    <citation type="submission" date="2019-01" db="EMBL/GenBank/DDBJ databases">
        <title>Geovibrio thiophilus DSM 11263, complete genome.</title>
        <authorList>
            <person name="Spring S."/>
            <person name="Bunk B."/>
            <person name="Sproer C."/>
        </authorList>
    </citation>
    <scope>NUCLEOTIDE SEQUENCE [LARGE SCALE GENOMIC DNA]</scope>
    <source>
        <strain evidence="5 6">DSM 11263</strain>
    </source>
</reference>
<dbReference type="GO" id="GO:0008233">
    <property type="term" value="F:peptidase activity"/>
    <property type="evidence" value="ECO:0007669"/>
    <property type="project" value="UniProtKB-KW"/>
</dbReference>
<dbReference type="PROSITE" id="PS01276">
    <property type="entry name" value="PEPTIDASE_U32"/>
    <property type="match status" value="1"/>
</dbReference>
<dbReference type="KEGG" id="gtl:EP073_11735"/>
<dbReference type="GO" id="GO:0006508">
    <property type="term" value="P:proteolysis"/>
    <property type="evidence" value="ECO:0007669"/>
    <property type="project" value="UniProtKB-KW"/>
</dbReference>
<dbReference type="Pfam" id="PF16325">
    <property type="entry name" value="Peptidase_U32_C"/>
    <property type="match status" value="1"/>
</dbReference>
<dbReference type="RefSeq" id="WP_128467341.1">
    <property type="nucleotide sequence ID" value="NZ_CP035108.1"/>
</dbReference>
<organism evidence="5 6">
    <name type="scientific">Geovibrio thiophilus</name>
    <dbReference type="NCBI Taxonomy" id="139438"/>
    <lineage>
        <taxon>Bacteria</taxon>
        <taxon>Pseudomonadati</taxon>
        <taxon>Deferribacterota</taxon>
        <taxon>Deferribacteres</taxon>
        <taxon>Deferribacterales</taxon>
        <taxon>Geovibrionaceae</taxon>
        <taxon>Geovibrio</taxon>
    </lineage>
</organism>
<keyword evidence="2" id="KW-0378">Hydrolase</keyword>
<evidence type="ECO:0000256" key="2">
    <source>
        <dbReference type="ARBA" id="ARBA00022801"/>
    </source>
</evidence>
<protein>
    <submittedName>
        <fullName evidence="5">U32 family peptidase</fullName>
    </submittedName>
</protein>
<evidence type="ECO:0000313" key="6">
    <source>
        <dbReference type="Proteomes" id="UP000287502"/>
    </source>
</evidence>
<keyword evidence="1" id="KW-0645">Protease</keyword>
<dbReference type="PANTHER" id="PTHR30217:SF6">
    <property type="entry name" value="TRNA HYDROXYLATION PROTEIN P"/>
    <property type="match status" value="1"/>
</dbReference>
<dbReference type="PANTHER" id="PTHR30217">
    <property type="entry name" value="PEPTIDASE U32 FAMILY"/>
    <property type="match status" value="1"/>
</dbReference>
<evidence type="ECO:0000256" key="1">
    <source>
        <dbReference type="ARBA" id="ARBA00022670"/>
    </source>
</evidence>
<dbReference type="EMBL" id="CP035108">
    <property type="protein sequence ID" value="QAR34049.1"/>
    <property type="molecule type" value="Genomic_DNA"/>
</dbReference>
<feature type="domain" description="Peptidase family U32 C-terminal" evidence="4">
    <location>
        <begin position="334"/>
        <end position="393"/>
    </location>
</feature>
<dbReference type="Proteomes" id="UP000287502">
    <property type="component" value="Chromosome"/>
</dbReference>
<evidence type="ECO:0000313" key="5">
    <source>
        <dbReference type="EMBL" id="QAR34049.1"/>
    </source>
</evidence>
<name>A0A3R6AZD7_9BACT</name>
<accession>A0A3R6AZD7</accession>